<protein>
    <submittedName>
        <fullName evidence="4">Predicted protein</fullName>
    </submittedName>
</protein>
<accession>B0CNL1</accession>
<feature type="compositionally biased region" description="Low complexity" evidence="1">
    <location>
        <begin position="212"/>
        <end position="245"/>
    </location>
</feature>
<dbReference type="EMBL" id="DS547091">
    <property type="protein sequence ID" value="EDR15945.1"/>
    <property type="molecule type" value="Genomic_DNA"/>
</dbReference>
<feature type="compositionally biased region" description="Polar residues" evidence="1">
    <location>
        <begin position="181"/>
        <end position="191"/>
    </location>
</feature>
<dbReference type="InParanoid" id="B0CNL1"/>
<organism evidence="5">
    <name type="scientific">Laccaria bicolor (strain S238N-H82 / ATCC MYA-4686)</name>
    <name type="common">Bicoloured deceiver</name>
    <name type="synonym">Laccaria laccata var. bicolor</name>
    <dbReference type="NCBI Taxonomy" id="486041"/>
    <lineage>
        <taxon>Eukaryota</taxon>
        <taxon>Fungi</taxon>
        <taxon>Dikarya</taxon>
        <taxon>Basidiomycota</taxon>
        <taxon>Agaricomycotina</taxon>
        <taxon>Agaricomycetes</taxon>
        <taxon>Agaricomycetidae</taxon>
        <taxon>Agaricales</taxon>
        <taxon>Agaricineae</taxon>
        <taxon>Hydnangiaceae</taxon>
        <taxon>Laccaria</taxon>
    </lineage>
</organism>
<gene>
    <name evidence="4" type="ORF">LACBIDRAFT_301455</name>
</gene>
<dbReference type="RefSeq" id="XP_001874153.1">
    <property type="nucleotide sequence ID" value="XM_001874118.1"/>
</dbReference>
<reference evidence="4 5" key="1">
    <citation type="journal article" date="2008" name="Nature">
        <title>The genome of Laccaria bicolor provides insights into mycorrhizal symbiosis.</title>
        <authorList>
            <person name="Martin F."/>
            <person name="Aerts A."/>
            <person name="Ahren D."/>
            <person name="Brun A."/>
            <person name="Danchin E.G.J."/>
            <person name="Duchaussoy F."/>
            <person name="Gibon J."/>
            <person name="Kohler A."/>
            <person name="Lindquist E."/>
            <person name="Pereda V."/>
            <person name="Salamov A."/>
            <person name="Shapiro H.J."/>
            <person name="Wuyts J."/>
            <person name="Blaudez D."/>
            <person name="Buee M."/>
            <person name="Brokstein P."/>
            <person name="Canbaeck B."/>
            <person name="Cohen D."/>
            <person name="Courty P.E."/>
            <person name="Coutinho P.M."/>
            <person name="Delaruelle C."/>
            <person name="Detter J.C."/>
            <person name="Deveau A."/>
            <person name="DiFazio S."/>
            <person name="Duplessis S."/>
            <person name="Fraissinet-Tachet L."/>
            <person name="Lucic E."/>
            <person name="Frey-Klett P."/>
            <person name="Fourrey C."/>
            <person name="Feussner I."/>
            <person name="Gay G."/>
            <person name="Grimwood J."/>
            <person name="Hoegger P.J."/>
            <person name="Jain P."/>
            <person name="Kilaru S."/>
            <person name="Labbe J."/>
            <person name="Lin Y.C."/>
            <person name="Legue V."/>
            <person name="Le Tacon F."/>
            <person name="Marmeisse R."/>
            <person name="Melayah D."/>
            <person name="Montanini B."/>
            <person name="Muratet M."/>
            <person name="Nehls U."/>
            <person name="Niculita-Hirzel H."/>
            <person name="Oudot-Le Secq M.P."/>
            <person name="Peter M."/>
            <person name="Quesneville H."/>
            <person name="Rajashekar B."/>
            <person name="Reich M."/>
            <person name="Rouhier N."/>
            <person name="Schmutz J."/>
            <person name="Yin T."/>
            <person name="Chalot M."/>
            <person name="Henrissat B."/>
            <person name="Kuees U."/>
            <person name="Lucas S."/>
            <person name="Van de Peer Y."/>
            <person name="Podila G.K."/>
            <person name="Polle A."/>
            <person name="Pukkila P.J."/>
            <person name="Richardson P.M."/>
            <person name="Rouze P."/>
            <person name="Sanders I.R."/>
            <person name="Stajich J.E."/>
            <person name="Tunlid A."/>
            <person name="Tuskan G."/>
            <person name="Grigoriev I.V."/>
        </authorList>
    </citation>
    <scope>NUCLEOTIDE SEQUENCE [LARGE SCALE GENOMIC DNA]</scope>
    <source>
        <strain evidence="5">S238N-H82 / ATCC MYA-4686</strain>
    </source>
</reference>
<sequence length="412" mass="44129">MGVRVVHLIGSILLLSVLPSFSYGLFTQSTCSGSGCVQQQDTGAWCYVPKSGETALLDCIESQSDVQSVMNVHLTQDLSIAYYHGMDYSRFGGASWPVFATTSVVHLCISGYAEDGTLQTLCVNVNEDDTISGSPYCEIADAPHVVSDGCYEPTFTPVIQSTTAISRETSPSPSPTEACSDPNSSGNPFDSMKNTGVPIIAVIQTAAPLPPSTNSTTSSTTSPSSSSTSSSSSSSSSTSSETSSSPPSPVVASSNPIFPGNYKMIYIGVPIISAVIGLVGVCFGPRMWRNRSRNRAAAAHDARRQHAYPYQQHAYPYQQQHAYQQQIQRASMQLAAFWPPLPSPGYHLSSPLPLPSPGYHLSSPLPLPPPGYYFSPYLPQPAPVVYVSGGYYRRRPVSPWLTSPIPLQIQNV</sequence>
<evidence type="ECO:0000256" key="2">
    <source>
        <dbReference type="SAM" id="Phobius"/>
    </source>
</evidence>
<feature type="chain" id="PRO_5002746871" evidence="3">
    <location>
        <begin position="25"/>
        <end position="412"/>
    </location>
</feature>
<dbReference type="HOGENOM" id="CLU_667425_0_0_1"/>
<name>B0CNL1_LACBS</name>
<keyword evidence="3" id="KW-0732">Signal</keyword>
<keyword evidence="2" id="KW-0812">Transmembrane</keyword>
<keyword evidence="5" id="KW-1185">Reference proteome</keyword>
<evidence type="ECO:0000313" key="5">
    <source>
        <dbReference type="Proteomes" id="UP000001194"/>
    </source>
</evidence>
<dbReference type="OrthoDB" id="3058970at2759"/>
<feature type="transmembrane region" description="Helical" evidence="2">
    <location>
        <begin position="264"/>
        <end position="285"/>
    </location>
</feature>
<feature type="region of interest" description="Disordered" evidence="1">
    <location>
        <begin position="162"/>
        <end position="191"/>
    </location>
</feature>
<feature type="signal peptide" evidence="3">
    <location>
        <begin position="1"/>
        <end position="24"/>
    </location>
</feature>
<evidence type="ECO:0000256" key="1">
    <source>
        <dbReference type="SAM" id="MobiDB-lite"/>
    </source>
</evidence>
<evidence type="ECO:0000313" key="4">
    <source>
        <dbReference type="EMBL" id="EDR15945.1"/>
    </source>
</evidence>
<keyword evidence="2" id="KW-0472">Membrane</keyword>
<dbReference type="AlphaFoldDB" id="B0CNL1"/>
<dbReference type="GeneID" id="6069904"/>
<evidence type="ECO:0000256" key="3">
    <source>
        <dbReference type="SAM" id="SignalP"/>
    </source>
</evidence>
<keyword evidence="2" id="KW-1133">Transmembrane helix</keyword>
<dbReference type="KEGG" id="lbc:LACBIDRAFT_301455"/>
<dbReference type="Proteomes" id="UP000001194">
    <property type="component" value="Unassembled WGS sequence"/>
</dbReference>
<feature type="region of interest" description="Disordered" evidence="1">
    <location>
        <begin position="207"/>
        <end position="251"/>
    </location>
</feature>
<proteinExistence type="predicted"/>